<evidence type="ECO:0008006" key="4">
    <source>
        <dbReference type="Google" id="ProtNLM"/>
    </source>
</evidence>
<proteinExistence type="predicted"/>
<feature type="transmembrane region" description="Helical" evidence="1">
    <location>
        <begin position="12"/>
        <end position="32"/>
    </location>
</feature>
<protein>
    <recommendedName>
        <fullName evidence="4">Membrane protein 6-pyruvoyl-tetrahydropterin synthase-related domain-containing protein</fullName>
    </recommendedName>
</protein>
<reference evidence="2 3" key="1">
    <citation type="journal article" date="2016" name="Nat. Commun.">
        <title>Thousands of microbial genomes shed light on interconnected biogeochemical processes in an aquifer system.</title>
        <authorList>
            <person name="Anantharaman K."/>
            <person name="Brown C.T."/>
            <person name="Hug L.A."/>
            <person name="Sharon I."/>
            <person name="Castelle C.J."/>
            <person name="Probst A.J."/>
            <person name="Thomas B.C."/>
            <person name="Singh A."/>
            <person name="Wilkins M.J."/>
            <person name="Karaoz U."/>
            <person name="Brodie E.L."/>
            <person name="Williams K.H."/>
            <person name="Hubbard S.S."/>
            <person name="Banfield J.F."/>
        </authorList>
    </citation>
    <scope>NUCLEOTIDE SEQUENCE [LARGE SCALE GENOMIC DNA]</scope>
</reference>
<feature type="transmembrane region" description="Helical" evidence="1">
    <location>
        <begin position="123"/>
        <end position="141"/>
    </location>
</feature>
<name>A0A1F5Z3W4_9BACT</name>
<gene>
    <name evidence="2" type="ORF">A2872_02925</name>
</gene>
<evidence type="ECO:0000313" key="2">
    <source>
        <dbReference type="EMBL" id="OGG07131.1"/>
    </source>
</evidence>
<dbReference type="EMBL" id="MFJG01000015">
    <property type="protein sequence ID" value="OGG07131.1"/>
    <property type="molecule type" value="Genomic_DNA"/>
</dbReference>
<feature type="transmembrane region" description="Helical" evidence="1">
    <location>
        <begin position="417"/>
        <end position="434"/>
    </location>
</feature>
<feature type="transmembrane region" description="Helical" evidence="1">
    <location>
        <begin position="305"/>
        <end position="324"/>
    </location>
</feature>
<sequence>MFKKYLEFFWPYLLIIVLLFPLLWPLVTPGFFRSDDGEWMVIRLVAFFDTLRSGQFPVRFLWNLNHGFGYPVTNFLYPLPFYIGSLIHVIGFGFIDSIKIIFVLSFVLSAWSMYILVNKEWGKWAGMAAGLFYVYAPYRIFDVYSRGSLGESVAFIFIPLIFWFLNNKKVIPAALAIAALITSHNVIAFLFLPIIILFMFIKKFDIRNLILVILLALGASSWFWFPALYDLQYTRATMTQVANFKDYFLNFNLLGIIIPAVVILSIKNKNLSFARWILLLSLFFALPISGFLWENSPLPKLVQFPWRFLSVTVFFASVLVGSLIKTKKLFFLFIVVIILTTRITVDKIYFGDEYYVTNDDTTTVKNEYMPKWVKSDPTQRAPANAAVYFPGINPSNFDANGIVTADIITFSETTPRLIADIISVTVIIICVVLLF</sequence>
<feature type="transmembrane region" description="Helical" evidence="1">
    <location>
        <begin position="148"/>
        <end position="165"/>
    </location>
</feature>
<keyword evidence="1" id="KW-1133">Transmembrane helix</keyword>
<dbReference type="Proteomes" id="UP000178681">
    <property type="component" value="Unassembled WGS sequence"/>
</dbReference>
<feature type="transmembrane region" description="Helical" evidence="1">
    <location>
        <begin position="208"/>
        <end position="227"/>
    </location>
</feature>
<feature type="transmembrane region" description="Helical" evidence="1">
    <location>
        <begin position="75"/>
        <end position="95"/>
    </location>
</feature>
<feature type="transmembrane region" description="Helical" evidence="1">
    <location>
        <begin position="100"/>
        <end position="117"/>
    </location>
</feature>
<comment type="caution">
    <text evidence="2">The sequence shown here is derived from an EMBL/GenBank/DDBJ whole genome shotgun (WGS) entry which is preliminary data.</text>
</comment>
<feature type="transmembrane region" description="Helical" evidence="1">
    <location>
        <begin position="247"/>
        <end position="266"/>
    </location>
</feature>
<dbReference type="STRING" id="1798377.A2872_02925"/>
<keyword evidence="1" id="KW-0812">Transmembrane</keyword>
<feature type="transmembrane region" description="Helical" evidence="1">
    <location>
        <begin position="171"/>
        <end position="201"/>
    </location>
</feature>
<feature type="transmembrane region" description="Helical" evidence="1">
    <location>
        <begin position="329"/>
        <end position="345"/>
    </location>
</feature>
<evidence type="ECO:0000256" key="1">
    <source>
        <dbReference type="SAM" id="Phobius"/>
    </source>
</evidence>
<organism evidence="2 3">
    <name type="scientific">Candidatus Gottesmanbacteria bacterium RIFCSPHIGHO2_01_FULL_42_12</name>
    <dbReference type="NCBI Taxonomy" id="1798377"/>
    <lineage>
        <taxon>Bacteria</taxon>
        <taxon>Candidatus Gottesmaniibacteriota</taxon>
    </lineage>
</organism>
<keyword evidence="1" id="KW-0472">Membrane</keyword>
<feature type="transmembrane region" description="Helical" evidence="1">
    <location>
        <begin position="273"/>
        <end position="293"/>
    </location>
</feature>
<dbReference type="AlphaFoldDB" id="A0A1F5Z3W4"/>
<accession>A0A1F5Z3W4</accession>
<evidence type="ECO:0000313" key="3">
    <source>
        <dbReference type="Proteomes" id="UP000178681"/>
    </source>
</evidence>